<gene>
    <name evidence="1" type="ORF">AAG747_14575</name>
</gene>
<evidence type="ECO:0000313" key="2">
    <source>
        <dbReference type="Proteomes" id="UP001403385"/>
    </source>
</evidence>
<protein>
    <submittedName>
        <fullName evidence="1">WbqC family protein</fullName>
    </submittedName>
</protein>
<organism evidence="1 2">
    <name type="scientific">Rapidithrix thailandica</name>
    <dbReference type="NCBI Taxonomy" id="413964"/>
    <lineage>
        <taxon>Bacteria</taxon>
        <taxon>Pseudomonadati</taxon>
        <taxon>Bacteroidota</taxon>
        <taxon>Cytophagia</taxon>
        <taxon>Cytophagales</taxon>
        <taxon>Flammeovirgaceae</taxon>
        <taxon>Rapidithrix</taxon>
    </lineage>
</organism>
<dbReference type="InterPro" id="IPR014985">
    <property type="entry name" value="WbqC"/>
</dbReference>
<dbReference type="RefSeq" id="WP_346821914.1">
    <property type="nucleotide sequence ID" value="NZ_JBDKWZ010000007.1"/>
</dbReference>
<reference evidence="1 2" key="1">
    <citation type="submission" date="2024-04" db="EMBL/GenBank/DDBJ databases">
        <title>Novel genus in family Flammeovirgaceae.</title>
        <authorList>
            <person name="Nguyen T.H."/>
            <person name="Vuong T.Q."/>
            <person name="Le H."/>
            <person name="Kim S.-G."/>
        </authorList>
    </citation>
    <scope>NUCLEOTIDE SEQUENCE [LARGE SCALE GENOMIC DNA]</scope>
    <source>
        <strain evidence="1 2">JCM 23209</strain>
    </source>
</reference>
<comment type="caution">
    <text evidence="1">The sequence shown here is derived from an EMBL/GenBank/DDBJ whole genome shotgun (WGS) entry which is preliminary data.</text>
</comment>
<dbReference type="AlphaFoldDB" id="A0AAW9S1U3"/>
<dbReference type="EMBL" id="JBDKWZ010000007">
    <property type="protein sequence ID" value="MEN7549145.1"/>
    <property type="molecule type" value="Genomic_DNA"/>
</dbReference>
<keyword evidence="2" id="KW-1185">Reference proteome</keyword>
<name>A0AAW9S1U3_9BACT</name>
<dbReference type="Pfam" id="PF08889">
    <property type="entry name" value="WbqC"/>
    <property type="match status" value="1"/>
</dbReference>
<sequence length="209" mass="24783">MKYKTIIIDLHYLPCVEYFVPFLYTDKIQIEANDNFQKQSYRNRCYILTANRVERLTVPVLKANKGLPYREIEIDDKQKWQNQHWRALTTAYAKAPYFEIYADIFREVIYQDHQFVYELNLDLLTGCLKALGIPTKLSQTDSYHQEYTDDVLDLRGQLHPKRECGIVRAEEYIQVFHQSFVKNLSILDVVFCEGPNARNILKNTTLKYL</sequence>
<evidence type="ECO:0000313" key="1">
    <source>
        <dbReference type="EMBL" id="MEN7549145.1"/>
    </source>
</evidence>
<accession>A0AAW9S1U3</accession>
<proteinExistence type="predicted"/>
<dbReference type="Proteomes" id="UP001403385">
    <property type="component" value="Unassembled WGS sequence"/>
</dbReference>